<proteinExistence type="predicted"/>
<reference evidence="2 3" key="1">
    <citation type="journal article" date="2019" name="Sci. Rep.">
        <title>Orb-weaving spider Araneus ventricosus genome elucidates the spidroin gene catalogue.</title>
        <authorList>
            <person name="Kono N."/>
            <person name="Nakamura H."/>
            <person name="Ohtoshi R."/>
            <person name="Moran D.A.P."/>
            <person name="Shinohara A."/>
            <person name="Yoshida Y."/>
            <person name="Fujiwara M."/>
            <person name="Mori M."/>
            <person name="Tomita M."/>
            <person name="Arakawa K."/>
        </authorList>
    </citation>
    <scope>NUCLEOTIDE SEQUENCE [LARGE SCALE GENOMIC DNA]</scope>
</reference>
<comment type="caution">
    <text evidence="2">The sequence shown here is derived from an EMBL/GenBank/DDBJ whole genome shotgun (WGS) entry which is preliminary data.</text>
</comment>
<feature type="region of interest" description="Disordered" evidence="1">
    <location>
        <begin position="1"/>
        <end position="20"/>
    </location>
</feature>
<dbReference type="AlphaFoldDB" id="A0A4Y2S5Y2"/>
<evidence type="ECO:0000313" key="2">
    <source>
        <dbReference type="EMBL" id="GBN83407.1"/>
    </source>
</evidence>
<evidence type="ECO:0000256" key="1">
    <source>
        <dbReference type="SAM" id="MobiDB-lite"/>
    </source>
</evidence>
<dbReference type="Proteomes" id="UP000499080">
    <property type="component" value="Unassembled WGS sequence"/>
</dbReference>
<feature type="non-terminal residue" evidence="2">
    <location>
        <position position="20"/>
    </location>
</feature>
<organism evidence="2 3">
    <name type="scientific">Araneus ventricosus</name>
    <name type="common">Orbweaver spider</name>
    <name type="synonym">Epeira ventricosa</name>
    <dbReference type="NCBI Taxonomy" id="182803"/>
    <lineage>
        <taxon>Eukaryota</taxon>
        <taxon>Metazoa</taxon>
        <taxon>Ecdysozoa</taxon>
        <taxon>Arthropoda</taxon>
        <taxon>Chelicerata</taxon>
        <taxon>Arachnida</taxon>
        <taxon>Araneae</taxon>
        <taxon>Araneomorphae</taxon>
        <taxon>Entelegynae</taxon>
        <taxon>Araneoidea</taxon>
        <taxon>Araneidae</taxon>
        <taxon>Araneus</taxon>
    </lineage>
</organism>
<accession>A0A4Y2S5Y2</accession>
<dbReference type="EMBL" id="BGPR01150044">
    <property type="protein sequence ID" value="GBN83407.1"/>
    <property type="molecule type" value="Genomic_DNA"/>
</dbReference>
<evidence type="ECO:0000313" key="3">
    <source>
        <dbReference type="Proteomes" id="UP000499080"/>
    </source>
</evidence>
<name>A0A4Y2S5Y2_ARAVE</name>
<keyword evidence="3" id="KW-1185">Reference proteome</keyword>
<feature type="compositionally biased region" description="Basic and acidic residues" evidence="1">
    <location>
        <begin position="8"/>
        <end position="20"/>
    </location>
</feature>
<gene>
    <name evidence="2" type="ORF">AVEN_1266_1</name>
</gene>
<protein>
    <submittedName>
        <fullName evidence="2">Uncharacterized protein</fullName>
    </submittedName>
</protein>
<sequence>MLSSGDADCYKEERQEDAKL</sequence>